<dbReference type="EMBL" id="AEPV01000012">
    <property type="protein sequence ID" value="EFU74818.1"/>
    <property type="molecule type" value="Genomic_DNA"/>
</dbReference>
<dbReference type="STRING" id="888064.HMPREF9088_0384"/>
<dbReference type="PANTHER" id="PTHR42794:SF2">
    <property type="entry name" value="ABC TRANSPORTER ATP-BINDING PROTEIN"/>
    <property type="match status" value="1"/>
</dbReference>
<dbReference type="InterPro" id="IPR003439">
    <property type="entry name" value="ABC_transporter-like_ATP-bd"/>
</dbReference>
<dbReference type="GO" id="GO:0016887">
    <property type="term" value="F:ATP hydrolysis activity"/>
    <property type="evidence" value="ECO:0007669"/>
    <property type="project" value="InterPro"/>
</dbReference>
<evidence type="ECO:0000256" key="1">
    <source>
        <dbReference type="ARBA" id="ARBA00022448"/>
    </source>
</evidence>
<keyword evidence="3 5" id="KW-0067">ATP-binding</keyword>
<sequence length="258" mass="29020">MKLTVEHVSYQINQQPILQNISLKTLEGQFVGLIGSNGSGKSTLLKSIYKTLKPDAGEIYLDDLNILQSAEKKVAQQMSVVSQFNELSFDLTVEQMVLLGRTPHKAMLEKENQRDFSLVEQALQQTGLEGYRQRSFLSLSGGEKQRVVLARAIAQDPKFMILDEPTNHLDIRYQLEILEIVKGLGIGVLAALHNLEEAARYCDYLYVLKNGTVVAQGKPEEVLTESLIESVYGIRCKVYRNPITNGLGFYYYVGEEEK</sequence>
<gene>
    <name evidence="5" type="ORF">HMPREF9088_0384</name>
</gene>
<dbReference type="SUPFAM" id="SSF52540">
    <property type="entry name" value="P-loop containing nucleoside triphosphate hydrolases"/>
    <property type="match status" value="1"/>
</dbReference>
<dbReference type="eggNOG" id="COG1120">
    <property type="taxonomic scope" value="Bacteria"/>
</dbReference>
<evidence type="ECO:0000313" key="5">
    <source>
        <dbReference type="EMBL" id="EFU74818.1"/>
    </source>
</evidence>
<dbReference type="FunFam" id="3.40.50.300:FF:000134">
    <property type="entry name" value="Iron-enterobactin ABC transporter ATP-binding protein"/>
    <property type="match status" value="1"/>
</dbReference>
<evidence type="ECO:0000256" key="2">
    <source>
        <dbReference type="ARBA" id="ARBA00022741"/>
    </source>
</evidence>
<reference evidence="5 6" key="1">
    <citation type="submission" date="2010-12" db="EMBL/GenBank/DDBJ databases">
        <authorList>
            <person name="Muzny D."/>
            <person name="Qin X."/>
            <person name="Deng J."/>
            <person name="Jiang H."/>
            <person name="Liu Y."/>
            <person name="Qu J."/>
            <person name="Song X.-Z."/>
            <person name="Zhang L."/>
            <person name="Thornton R."/>
            <person name="Coyle M."/>
            <person name="Francisco L."/>
            <person name="Jackson L."/>
            <person name="Javaid M."/>
            <person name="Korchina V."/>
            <person name="Kovar C."/>
            <person name="Mata R."/>
            <person name="Mathew T."/>
            <person name="Ngo R."/>
            <person name="Nguyen L."/>
            <person name="Nguyen N."/>
            <person name="Okwuonu G."/>
            <person name="Ongeri F."/>
            <person name="Pham C."/>
            <person name="Simmons D."/>
            <person name="Wilczek-Boney K."/>
            <person name="Hale W."/>
            <person name="Jakkamsetti A."/>
            <person name="Pham P."/>
            <person name="Ruth R."/>
            <person name="San Lucas F."/>
            <person name="Warren J."/>
            <person name="Zhang J."/>
            <person name="Zhao Z."/>
            <person name="Zhou C."/>
            <person name="Zhu D."/>
            <person name="Lee S."/>
            <person name="Bess C."/>
            <person name="Blankenburg K."/>
            <person name="Forbes L."/>
            <person name="Fu Q."/>
            <person name="Gubbala S."/>
            <person name="Hirani K."/>
            <person name="Jayaseelan J.C."/>
            <person name="Lara F."/>
            <person name="Munidasa M."/>
            <person name="Palculict T."/>
            <person name="Patil S."/>
            <person name="Pu L.-L."/>
            <person name="Saada N."/>
            <person name="Tang L."/>
            <person name="Weissenberger G."/>
            <person name="Zhu Y."/>
            <person name="Hemphill L."/>
            <person name="Shang Y."/>
            <person name="Youmans B."/>
            <person name="Ayvaz T."/>
            <person name="Ross M."/>
            <person name="Santibanez J."/>
            <person name="Aqrawi P."/>
            <person name="Gross S."/>
            <person name="Joshi V."/>
            <person name="Fowler G."/>
            <person name="Nazareth L."/>
            <person name="Reid J."/>
            <person name="Worley K."/>
            <person name="Petrosino J."/>
            <person name="Highlander S."/>
            <person name="Gibbs R."/>
        </authorList>
    </citation>
    <scope>NUCLEOTIDE SEQUENCE [LARGE SCALE GENOMIC DNA]</scope>
    <source>
        <strain evidence="6">DSM 15952 / CCUG 50447 / LMG 22039 / TP 1.5</strain>
    </source>
</reference>
<keyword evidence="6" id="KW-1185">Reference proteome</keyword>
<dbReference type="PANTHER" id="PTHR42794">
    <property type="entry name" value="HEMIN IMPORT ATP-BINDING PROTEIN HMUV"/>
    <property type="match status" value="1"/>
</dbReference>
<evidence type="ECO:0000313" key="6">
    <source>
        <dbReference type="Proteomes" id="UP000010296"/>
    </source>
</evidence>
<proteinExistence type="predicted"/>
<comment type="caution">
    <text evidence="5">The sequence shown here is derived from an EMBL/GenBank/DDBJ whole genome shotgun (WGS) entry which is preliminary data.</text>
</comment>
<dbReference type="GO" id="GO:0005524">
    <property type="term" value="F:ATP binding"/>
    <property type="evidence" value="ECO:0007669"/>
    <property type="project" value="UniProtKB-KW"/>
</dbReference>
<feature type="domain" description="ABC transporter" evidence="4">
    <location>
        <begin position="3"/>
        <end position="235"/>
    </location>
</feature>
<protein>
    <submittedName>
        <fullName evidence="5">ABC transporter, ATP-binding protein</fullName>
        <ecNumber evidence="5">3.6.3.-</ecNumber>
    </submittedName>
</protein>
<dbReference type="Pfam" id="PF00005">
    <property type="entry name" value="ABC_tran"/>
    <property type="match status" value="1"/>
</dbReference>
<keyword evidence="1" id="KW-0813">Transport</keyword>
<evidence type="ECO:0000256" key="3">
    <source>
        <dbReference type="ARBA" id="ARBA00022840"/>
    </source>
</evidence>
<dbReference type="PROSITE" id="PS00211">
    <property type="entry name" value="ABC_TRANSPORTER_1"/>
    <property type="match status" value="1"/>
</dbReference>
<dbReference type="Proteomes" id="UP000010296">
    <property type="component" value="Unassembled WGS sequence"/>
</dbReference>
<dbReference type="HOGENOM" id="CLU_000604_1_11_9"/>
<dbReference type="EC" id="3.6.3.-" evidence="5"/>
<accession>E6LDE4</accession>
<keyword evidence="2" id="KW-0547">Nucleotide-binding</keyword>
<dbReference type="SMART" id="SM00382">
    <property type="entry name" value="AAA"/>
    <property type="match status" value="1"/>
</dbReference>
<dbReference type="CDD" id="cd03214">
    <property type="entry name" value="ABC_Iron-Siderophores_B12_Hemin"/>
    <property type="match status" value="1"/>
</dbReference>
<name>E6LDE4_ENTI1</name>
<keyword evidence="5" id="KW-0378">Hydrolase</keyword>
<dbReference type="PROSITE" id="PS50893">
    <property type="entry name" value="ABC_TRANSPORTER_2"/>
    <property type="match status" value="1"/>
</dbReference>
<dbReference type="OrthoDB" id="9787851at2"/>
<dbReference type="InterPro" id="IPR027417">
    <property type="entry name" value="P-loop_NTPase"/>
</dbReference>
<dbReference type="AlphaFoldDB" id="E6LDE4"/>
<dbReference type="InterPro" id="IPR003593">
    <property type="entry name" value="AAA+_ATPase"/>
</dbReference>
<dbReference type="RefSeq" id="WP_007207405.1">
    <property type="nucleotide sequence ID" value="NZ_GL622241.1"/>
</dbReference>
<evidence type="ECO:0000259" key="4">
    <source>
        <dbReference type="PROSITE" id="PS50893"/>
    </source>
</evidence>
<organism evidence="5 6">
    <name type="scientific">Enterococcus italicus (strain DSM 15952 / CCUG 50447 / LMG 22039 / TP 1.5)</name>
    <dbReference type="NCBI Taxonomy" id="888064"/>
    <lineage>
        <taxon>Bacteria</taxon>
        <taxon>Bacillati</taxon>
        <taxon>Bacillota</taxon>
        <taxon>Bacilli</taxon>
        <taxon>Lactobacillales</taxon>
        <taxon>Enterococcaceae</taxon>
        <taxon>Enterococcus</taxon>
    </lineage>
</organism>
<dbReference type="InterPro" id="IPR017871">
    <property type="entry name" value="ABC_transporter-like_CS"/>
</dbReference>
<dbReference type="Gene3D" id="3.40.50.300">
    <property type="entry name" value="P-loop containing nucleotide triphosphate hydrolases"/>
    <property type="match status" value="1"/>
</dbReference>
<dbReference type="PATRIC" id="fig|888064.11.peg.1763"/>